<dbReference type="SMART" id="SM00980">
    <property type="entry name" value="THAP"/>
    <property type="match status" value="1"/>
</dbReference>
<keyword evidence="4 5" id="KW-0238">DNA-binding</keyword>
<reference evidence="9" key="1">
    <citation type="submission" date="2025-08" db="UniProtKB">
        <authorList>
            <consortium name="Ensembl"/>
        </authorList>
    </citation>
    <scope>IDENTIFICATION</scope>
</reference>
<keyword evidence="3" id="KW-0862">Zinc</keyword>
<organism evidence="9 10">
    <name type="scientific">Accipiter nisus</name>
    <name type="common">Eurasian sparrowhawk</name>
    <dbReference type="NCBI Taxonomy" id="211598"/>
    <lineage>
        <taxon>Eukaryota</taxon>
        <taxon>Metazoa</taxon>
        <taxon>Chordata</taxon>
        <taxon>Craniata</taxon>
        <taxon>Vertebrata</taxon>
        <taxon>Euteleostomi</taxon>
        <taxon>Archelosauria</taxon>
        <taxon>Archosauria</taxon>
        <taxon>Dinosauria</taxon>
        <taxon>Saurischia</taxon>
        <taxon>Theropoda</taxon>
        <taxon>Coelurosauria</taxon>
        <taxon>Aves</taxon>
        <taxon>Neognathae</taxon>
        <taxon>Neoaves</taxon>
        <taxon>Telluraves</taxon>
        <taxon>Accipitrimorphae</taxon>
        <taxon>Accipitriformes</taxon>
        <taxon>Accipitridae</taxon>
        <taxon>Accipitrinae</taxon>
        <taxon>Accipiter</taxon>
    </lineage>
</organism>
<feature type="coiled-coil region" evidence="6">
    <location>
        <begin position="266"/>
        <end position="293"/>
    </location>
</feature>
<dbReference type="Pfam" id="PF05485">
    <property type="entry name" value="THAP"/>
    <property type="match status" value="1"/>
</dbReference>
<evidence type="ECO:0000259" key="8">
    <source>
        <dbReference type="PROSITE" id="PS50950"/>
    </source>
</evidence>
<dbReference type="Proteomes" id="UP000694541">
    <property type="component" value="Unplaced"/>
</dbReference>
<keyword evidence="1" id="KW-0479">Metal-binding</keyword>
<dbReference type="PROSITE" id="PS50950">
    <property type="entry name" value="ZF_THAP"/>
    <property type="match status" value="1"/>
</dbReference>
<evidence type="ECO:0000256" key="3">
    <source>
        <dbReference type="ARBA" id="ARBA00022833"/>
    </source>
</evidence>
<evidence type="ECO:0000256" key="6">
    <source>
        <dbReference type="SAM" id="Coils"/>
    </source>
</evidence>
<accession>A0A8B9N3X7</accession>
<dbReference type="PANTHER" id="PTHR46927:SF2">
    <property type="entry name" value="THAP DOMAIN-CONTAINING PROTEIN 8"/>
    <property type="match status" value="1"/>
</dbReference>
<dbReference type="GO" id="GO:0008270">
    <property type="term" value="F:zinc ion binding"/>
    <property type="evidence" value="ECO:0007669"/>
    <property type="project" value="UniProtKB-KW"/>
</dbReference>
<dbReference type="PANTHER" id="PTHR46927">
    <property type="entry name" value="AGAP005574-PA"/>
    <property type="match status" value="1"/>
</dbReference>
<evidence type="ECO:0000256" key="2">
    <source>
        <dbReference type="ARBA" id="ARBA00022771"/>
    </source>
</evidence>
<feature type="region of interest" description="Disordered" evidence="7">
    <location>
        <begin position="86"/>
        <end position="128"/>
    </location>
</feature>
<dbReference type="AlphaFoldDB" id="A0A8B9N3X7"/>
<name>A0A8B9N3X7_9AVES</name>
<keyword evidence="10" id="KW-1185">Reference proteome</keyword>
<keyword evidence="6" id="KW-0175">Coiled coil</keyword>
<evidence type="ECO:0000313" key="9">
    <source>
        <dbReference type="Ensembl" id="ENSANIP00000017412.1"/>
    </source>
</evidence>
<evidence type="ECO:0000313" key="10">
    <source>
        <dbReference type="Proteomes" id="UP000694541"/>
    </source>
</evidence>
<dbReference type="InterPro" id="IPR052224">
    <property type="entry name" value="THAP_domain_protein"/>
</dbReference>
<reference evidence="9" key="2">
    <citation type="submission" date="2025-09" db="UniProtKB">
        <authorList>
            <consortium name="Ensembl"/>
        </authorList>
    </citation>
    <scope>IDENTIFICATION</scope>
</reference>
<feature type="domain" description="THAP-type" evidence="8">
    <location>
        <begin position="1"/>
        <end position="85"/>
    </location>
</feature>
<dbReference type="SUPFAM" id="SSF57716">
    <property type="entry name" value="Glucocorticoid receptor-like (DNA-binding domain)"/>
    <property type="match status" value="1"/>
</dbReference>
<feature type="region of interest" description="Disordered" evidence="7">
    <location>
        <begin position="143"/>
        <end position="164"/>
    </location>
</feature>
<feature type="compositionally biased region" description="Polar residues" evidence="7">
    <location>
        <begin position="95"/>
        <end position="114"/>
    </location>
</feature>
<dbReference type="GO" id="GO:0003677">
    <property type="term" value="F:DNA binding"/>
    <property type="evidence" value="ECO:0007669"/>
    <property type="project" value="UniProtKB-UniRule"/>
</dbReference>
<dbReference type="SMART" id="SM00692">
    <property type="entry name" value="DM3"/>
    <property type="match status" value="1"/>
</dbReference>
<evidence type="ECO:0000256" key="5">
    <source>
        <dbReference type="PROSITE-ProRule" id="PRU00309"/>
    </source>
</evidence>
<sequence>MPKYCRAPHCSNAAGQARPPARRLSFYKFPLHDTARLRQWLTQMRRENWVPTRHQHLCSDHFEPSCFQYRWGVRYLRPDAVPTIFPCSPPKRESPSTLPGATQPKQPLPASSQEPVIPGQPAVPETAPSEATTIALEPDSAAATPLLGPVDSPEGVPAHPQPSLGYATVPPLPLSPCRRVEQVEDVTIELPIASPPPAYFEPIPATPVTVPETVLSSALTLPIVSTVPIVSKTVTSMSPPGELSTEELVGVVLVLQRKVKVLQQRQRRHRARLEAMEGLVEQLRRESLLSEERLKLACLQPGPVTADPTSAVTIICQEEEEEEATLVYTVPPPAGTTCGLSLEQL</sequence>
<keyword evidence="2 5" id="KW-0863">Zinc-finger</keyword>
<evidence type="ECO:0000256" key="4">
    <source>
        <dbReference type="ARBA" id="ARBA00023125"/>
    </source>
</evidence>
<proteinExistence type="predicted"/>
<dbReference type="InterPro" id="IPR006612">
    <property type="entry name" value="THAP_Znf"/>
</dbReference>
<evidence type="ECO:0000256" key="1">
    <source>
        <dbReference type="ARBA" id="ARBA00022723"/>
    </source>
</evidence>
<evidence type="ECO:0000256" key="7">
    <source>
        <dbReference type="SAM" id="MobiDB-lite"/>
    </source>
</evidence>
<dbReference type="Ensembl" id="ENSANIT00000018008.1">
    <property type="protein sequence ID" value="ENSANIP00000017412.1"/>
    <property type="gene ID" value="ENSANIG00000011845.1"/>
</dbReference>
<protein>
    <recommendedName>
        <fullName evidence="8">THAP-type domain-containing protein</fullName>
    </recommendedName>
</protein>